<dbReference type="Proteomes" id="UP000193928">
    <property type="component" value="Unassembled WGS sequence"/>
</dbReference>
<evidence type="ECO:0000313" key="4">
    <source>
        <dbReference type="EMBL" id="ORV93798.1"/>
    </source>
</evidence>
<feature type="signal peptide" evidence="2">
    <location>
        <begin position="1"/>
        <end position="20"/>
    </location>
</feature>
<dbReference type="Gene3D" id="2.60.40.1240">
    <property type="match status" value="1"/>
</dbReference>
<evidence type="ECO:0000256" key="2">
    <source>
        <dbReference type="SAM" id="SignalP"/>
    </source>
</evidence>
<dbReference type="InterPro" id="IPR015250">
    <property type="entry name" value="MPT63-like"/>
</dbReference>
<name>A0A1X1X534_MYCGO</name>
<proteinExistence type="predicted"/>
<evidence type="ECO:0000256" key="1">
    <source>
        <dbReference type="ARBA" id="ARBA00022729"/>
    </source>
</evidence>
<reference evidence="4 5" key="1">
    <citation type="submission" date="2016-01" db="EMBL/GenBank/DDBJ databases">
        <title>The new phylogeny of the genus Mycobacterium.</title>
        <authorList>
            <person name="Tarcisio F."/>
            <person name="Conor M."/>
            <person name="Antonella G."/>
            <person name="Elisabetta G."/>
            <person name="Giulia F.S."/>
            <person name="Sara T."/>
            <person name="Anna F."/>
            <person name="Clotilde B."/>
            <person name="Roberto B."/>
            <person name="Veronica D.S."/>
            <person name="Fabio R."/>
            <person name="Monica P."/>
            <person name="Olivier J."/>
            <person name="Enrico T."/>
            <person name="Nicola S."/>
        </authorList>
    </citation>
    <scope>NUCLEOTIDE SEQUENCE [LARGE SCALE GENOMIC DNA]</scope>
    <source>
        <strain evidence="4 5">DSM 44160</strain>
    </source>
</reference>
<accession>A0A1X1X534</accession>
<organism evidence="4 5">
    <name type="scientific">Mycobacterium gordonae</name>
    <dbReference type="NCBI Taxonomy" id="1778"/>
    <lineage>
        <taxon>Bacteria</taxon>
        <taxon>Bacillati</taxon>
        <taxon>Actinomycetota</taxon>
        <taxon>Actinomycetes</taxon>
        <taxon>Mycobacteriales</taxon>
        <taxon>Mycobacteriaceae</taxon>
        <taxon>Mycobacterium</taxon>
    </lineage>
</organism>
<dbReference type="EMBL" id="LQOY01000037">
    <property type="protein sequence ID" value="ORV93798.1"/>
    <property type="molecule type" value="Genomic_DNA"/>
</dbReference>
<protein>
    <recommendedName>
        <fullName evidence="3">MPT63-like domain-containing protein</fullName>
    </recommendedName>
</protein>
<comment type="caution">
    <text evidence="4">The sequence shown here is derived from an EMBL/GenBank/DDBJ whole genome shotgun (WGS) entry which is preliminary data.</text>
</comment>
<dbReference type="AlphaFoldDB" id="A0A1X1X534"/>
<keyword evidence="1 2" id="KW-0732">Signal</keyword>
<feature type="chain" id="PRO_5012642876" description="MPT63-like domain-containing protein" evidence="2">
    <location>
        <begin position="21"/>
        <end position="92"/>
    </location>
</feature>
<dbReference type="SUPFAM" id="SSF81982">
    <property type="entry name" value="Antigen MPT63/MPB63 (immunoprotective extracellular protein)"/>
    <property type="match status" value="1"/>
</dbReference>
<gene>
    <name evidence="4" type="ORF">AWC08_17830</name>
</gene>
<evidence type="ECO:0000313" key="5">
    <source>
        <dbReference type="Proteomes" id="UP000193928"/>
    </source>
</evidence>
<keyword evidence="5" id="KW-1185">Reference proteome</keyword>
<feature type="domain" description="MPT63-like" evidence="3">
    <location>
        <begin position="25"/>
        <end position="85"/>
    </location>
</feature>
<dbReference type="GO" id="GO:0005615">
    <property type="term" value="C:extracellular space"/>
    <property type="evidence" value="ECO:0007669"/>
    <property type="project" value="InterPro"/>
</dbReference>
<dbReference type="InterPro" id="IPR029050">
    <property type="entry name" value="Immunoprotect_excell_Ig-like"/>
</dbReference>
<sequence>MIAIAVPLCVGAVSMPVASADESVIHQLGSPAQLVNGDVVQAWTVTDLKPSTDSIPYPVAGTLWEAAATDVAVNGTVQPVVSNLRSLGDLRS</sequence>
<dbReference type="Pfam" id="PF09167">
    <property type="entry name" value="DUF1942"/>
    <property type="match status" value="1"/>
</dbReference>
<evidence type="ECO:0000259" key="3">
    <source>
        <dbReference type="Pfam" id="PF09167"/>
    </source>
</evidence>